<feature type="compositionally biased region" description="Basic and acidic residues" evidence="1">
    <location>
        <begin position="193"/>
        <end position="209"/>
    </location>
</feature>
<name>A0ABP9Y9K4_9FUNG</name>
<dbReference type="EMBL" id="BAABUJ010000029">
    <property type="protein sequence ID" value="GAA5803651.1"/>
    <property type="molecule type" value="Genomic_DNA"/>
</dbReference>
<comment type="caution">
    <text evidence="2">The sequence shown here is derived from an EMBL/GenBank/DDBJ whole genome shotgun (WGS) entry which is preliminary data.</text>
</comment>
<evidence type="ECO:0000313" key="3">
    <source>
        <dbReference type="Proteomes" id="UP001476247"/>
    </source>
</evidence>
<feature type="compositionally biased region" description="Basic and acidic residues" evidence="1">
    <location>
        <begin position="328"/>
        <end position="340"/>
    </location>
</feature>
<reference evidence="2 3" key="1">
    <citation type="submission" date="2024-04" db="EMBL/GenBank/DDBJ databases">
        <title>genome sequences of Mucor flavus KT1a and Helicostylum pulchrum KT1b strains isolation_sourced from the surface of a dry-aged beef.</title>
        <authorList>
            <person name="Toyotome T."/>
            <person name="Hosono M."/>
            <person name="Torimaru M."/>
            <person name="Fukuda K."/>
            <person name="Mikami N."/>
        </authorList>
    </citation>
    <scope>NUCLEOTIDE SEQUENCE [LARGE SCALE GENOMIC DNA]</scope>
    <source>
        <strain evidence="2 3">KT1b</strain>
    </source>
</reference>
<evidence type="ECO:0000313" key="2">
    <source>
        <dbReference type="EMBL" id="GAA5803651.1"/>
    </source>
</evidence>
<accession>A0ABP9Y9K4</accession>
<keyword evidence="3" id="KW-1185">Reference proteome</keyword>
<protein>
    <submittedName>
        <fullName evidence="2">Uncharacterized protein</fullName>
    </submittedName>
</protein>
<sequence length="340" mass="39240">MFETTKFQNLIERKRRSRRKSSISGSSYSSAKSHNRFSAYAPGIEDQLNSLVIENNEDGEDAAELLQHDFEHPAEYDQPSIRDSINRSSLSSLAHISYGSGRTDTESYPVSPSISSYWIEEQNNVNARMILPQDFSSFPSVFEEPPTIIGKHPNYYLTSPSRIRKYIDPPEEFILRTMKLPYPYRTKELISQRLDRVDSSDPLRTDFNVRHPPPGSKRRNRSVSPRPPQIKTLDRHSVALGQVDRLLKINKDRPSADSLSVECNELVESWNDRYKQYRPGSRKSSVLPGRAVHDILKWIPDQDTEWQDNRNRDFVQMVEIPTSSSNSRQERPLHPLDHSS</sequence>
<feature type="compositionally biased region" description="Low complexity" evidence="1">
    <location>
        <begin position="22"/>
        <end position="32"/>
    </location>
</feature>
<evidence type="ECO:0000256" key="1">
    <source>
        <dbReference type="SAM" id="MobiDB-lite"/>
    </source>
</evidence>
<feature type="region of interest" description="Disordered" evidence="1">
    <location>
        <begin position="1"/>
        <end position="33"/>
    </location>
</feature>
<feature type="region of interest" description="Disordered" evidence="1">
    <location>
        <begin position="320"/>
        <end position="340"/>
    </location>
</feature>
<gene>
    <name evidence="2" type="ORF">HPULCUR_009134</name>
</gene>
<organism evidence="2 3">
    <name type="scientific">Helicostylum pulchrum</name>
    <dbReference type="NCBI Taxonomy" id="562976"/>
    <lineage>
        <taxon>Eukaryota</taxon>
        <taxon>Fungi</taxon>
        <taxon>Fungi incertae sedis</taxon>
        <taxon>Mucoromycota</taxon>
        <taxon>Mucoromycotina</taxon>
        <taxon>Mucoromycetes</taxon>
        <taxon>Mucorales</taxon>
        <taxon>Mucorineae</taxon>
        <taxon>Mucoraceae</taxon>
        <taxon>Helicostylum</taxon>
    </lineage>
</organism>
<feature type="region of interest" description="Disordered" evidence="1">
    <location>
        <begin position="193"/>
        <end position="229"/>
    </location>
</feature>
<proteinExistence type="predicted"/>
<dbReference type="Proteomes" id="UP001476247">
    <property type="component" value="Unassembled WGS sequence"/>
</dbReference>